<gene>
    <name evidence="5" type="ORF">CYY_000190</name>
</gene>
<dbReference type="EMBL" id="AJWJ01000003">
    <property type="protein sequence ID" value="KAF2078567.1"/>
    <property type="molecule type" value="Genomic_DNA"/>
</dbReference>
<feature type="chain" id="PRO_5035284506" description="Calcineurin-like phosphoesterase domain-containing protein" evidence="3">
    <location>
        <begin position="21"/>
        <end position="446"/>
    </location>
</feature>
<protein>
    <recommendedName>
        <fullName evidence="4">Calcineurin-like phosphoesterase domain-containing protein</fullName>
    </recommendedName>
</protein>
<comment type="caution">
    <text evidence="5">The sequence shown here is derived from an EMBL/GenBank/DDBJ whole genome shotgun (WGS) entry which is preliminary data.</text>
</comment>
<dbReference type="GO" id="GO:0005615">
    <property type="term" value="C:extracellular space"/>
    <property type="evidence" value="ECO:0007669"/>
    <property type="project" value="TreeGrafter"/>
</dbReference>
<dbReference type="OrthoDB" id="348678at2759"/>
<evidence type="ECO:0000256" key="3">
    <source>
        <dbReference type="SAM" id="SignalP"/>
    </source>
</evidence>
<dbReference type="InterPro" id="IPR029052">
    <property type="entry name" value="Metallo-depent_PP-like"/>
</dbReference>
<name>A0A8J4Q588_9MYCE</name>
<evidence type="ECO:0000313" key="5">
    <source>
        <dbReference type="EMBL" id="KAF2078567.1"/>
    </source>
</evidence>
<evidence type="ECO:0000259" key="4">
    <source>
        <dbReference type="Pfam" id="PF00149"/>
    </source>
</evidence>
<sequence length="446" mass="49920">MASNILVFSLLLATIGCVFAQQFQFIHLSDVHYSSIINTVDYNSSTSCVPPSLFSTLEESDHHHTDLKAVLQEKGTLTTSGLYGRYGCDTNALLFQSLMTEMVSNQPNPDFILYTGDSVGHQLPISPWTESQVTFAKTIAASYPDTQFIPSIGNNDVFPDYNSQCSDNNLAFLAETWGQWIPQDQRANFTTRGSFATSPVEGLVVISLNTILYAPKNPNKFANPLDPCDQFAWLEQQLIEAQENNNAVYIIGHIFPGLDPFYLETTWTPLYVTTFLNILATYPDVVKAGFYGHIHRDEFRSIQTNSAPAPNYYYFPMFIGSSVTPVYVNNPSYKVYQYNAGMNITTFSSYFTDVYVSNLNGNATWSLQYEFSQEYLLTPQETDAGLNGATLNTLVNKLKESDTLYSLYDSHRTSNYLPDSITNLCLAQSITSDQFNNCINSNLIAN</sequence>
<feature type="signal peptide" evidence="3">
    <location>
        <begin position="1"/>
        <end position="20"/>
    </location>
</feature>
<evidence type="ECO:0000256" key="1">
    <source>
        <dbReference type="ARBA" id="ARBA00022801"/>
    </source>
</evidence>
<evidence type="ECO:0000313" key="6">
    <source>
        <dbReference type="Proteomes" id="UP000695562"/>
    </source>
</evidence>
<organism evidence="5 6">
    <name type="scientific">Polysphondylium violaceum</name>
    <dbReference type="NCBI Taxonomy" id="133409"/>
    <lineage>
        <taxon>Eukaryota</taxon>
        <taxon>Amoebozoa</taxon>
        <taxon>Evosea</taxon>
        <taxon>Eumycetozoa</taxon>
        <taxon>Dictyostelia</taxon>
        <taxon>Dictyosteliales</taxon>
        <taxon>Dictyosteliaceae</taxon>
        <taxon>Polysphondylium</taxon>
    </lineage>
</organism>
<dbReference type="GO" id="GO:0008081">
    <property type="term" value="F:phosphoric diester hydrolase activity"/>
    <property type="evidence" value="ECO:0007669"/>
    <property type="project" value="TreeGrafter"/>
</dbReference>
<keyword evidence="1" id="KW-0378">Hydrolase</keyword>
<dbReference type="PANTHER" id="PTHR10340:SF53">
    <property type="entry name" value="SPHINGOMYELINASE PHOSPHODIESTERASE D"/>
    <property type="match status" value="1"/>
</dbReference>
<dbReference type="SUPFAM" id="SSF56300">
    <property type="entry name" value="Metallo-dependent phosphatases"/>
    <property type="match status" value="1"/>
</dbReference>
<dbReference type="Pfam" id="PF00149">
    <property type="entry name" value="Metallophos"/>
    <property type="match status" value="1"/>
</dbReference>
<dbReference type="AlphaFoldDB" id="A0A8J4Q588"/>
<dbReference type="InterPro" id="IPR004843">
    <property type="entry name" value="Calcineurin-like_PHP"/>
</dbReference>
<dbReference type="Proteomes" id="UP000695562">
    <property type="component" value="Unassembled WGS sequence"/>
</dbReference>
<feature type="domain" description="Calcineurin-like phosphoesterase" evidence="4">
    <location>
        <begin position="25"/>
        <end position="296"/>
    </location>
</feature>
<keyword evidence="3" id="KW-0732">Signal</keyword>
<evidence type="ECO:0000256" key="2">
    <source>
        <dbReference type="ARBA" id="ARBA00023180"/>
    </source>
</evidence>
<dbReference type="PANTHER" id="PTHR10340">
    <property type="entry name" value="SPHINGOMYELIN PHOSPHODIESTERASE"/>
    <property type="match status" value="1"/>
</dbReference>
<dbReference type="Gene3D" id="3.60.21.10">
    <property type="match status" value="1"/>
</dbReference>
<keyword evidence="2" id="KW-0325">Glycoprotein</keyword>
<accession>A0A8J4Q588</accession>
<keyword evidence="6" id="KW-1185">Reference proteome</keyword>
<proteinExistence type="predicted"/>
<reference evidence="5" key="1">
    <citation type="submission" date="2020-01" db="EMBL/GenBank/DDBJ databases">
        <title>Development of genomics and gene disruption for Polysphondylium violaceum indicates a role for the polyketide synthase stlB in stalk morphogenesis.</title>
        <authorList>
            <person name="Narita B."/>
            <person name="Kawabe Y."/>
            <person name="Kin K."/>
            <person name="Saito T."/>
            <person name="Gibbs R."/>
            <person name="Kuspa A."/>
            <person name="Muzny D."/>
            <person name="Queller D."/>
            <person name="Richards S."/>
            <person name="Strassman J."/>
            <person name="Sucgang R."/>
            <person name="Worley K."/>
            <person name="Schaap P."/>
        </authorList>
    </citation>
    <scope>NUCLEOTIDE SEQUENCE</scope>
    <source>
        <strain evidence="5">QSvi11</strain>
    </source>
</reference>
<dbReference type="CDD" id="cd00842">
    <property type="entry name" value="MPP_ASMase"/>
    <property type="match status" value="1"/>
</dbReference>
<dbReference type="InterPro" id="IPR041805">
    <property type="entry name" value="ASMase/PPN1_MPP"/>
</dbReference>